<dbReference type="Proteomes" id="UP000046392">
    <property type="component" value="Unplaced"/>
</dbReference>
<organism evidence="1 2">
    <name type="scientific">Strongyloides papillosus</name>
    <name type="common">Intestinal threadworm</name>
    <dbReference type="NCBI Taxonomy" id="174720"/>
    <lineage>
        <taxon>Eukaryota</taxon>
        <taxon>Metazoa</taxon>
        <taxon>Ecdysozoa</taxon>
        <taxon>Nematoda</taxon>
        <taxon>Chromadorea</taxon>
        <taxon>Rhabditida</taxon>
        <taxon>Tylenchina</taxon>
        <taxon>Panagrolaimomorpha</taxon>
        <taxon>Strongyloidoidea</taxon>
        <taxon>Strongyloididae</taxon>
        <taxon>Strongyloides</taxon>
    </lineage>
</organism>
<accession>A0A0N5BV49</accession>
<sequence length="130" mass="15198">MGIPVCRYRTKGFLIVSITEKSYDRKRKIPVAGTVGYYNEAFYLIGSIKKKKKPHLYLKITHQCSRTRMTCTTLFIREIPEKKITGPREDIKIYNLGMFDLSKQPLRDSICRRRGRNIAPLDITEKENDL</sequence>
<reference evidence="2" key="1">
    <citation type="submission" date="2017-02" db="UniProtKB">
        <authorList>
            <consortium name="WormBaseParasite"/>
        </authorList>
    </citation>
    <scope>IDENTIFICATION</scope>
</reference>
<dbReference type="AlphaFoldDB" id="A0A0N5BV49"/>
<evidence type="ECO:0000313" key="1">
    <source>
        <dbReference type="Proteomes" id="UP000046392"/>
    </source>
</evidence>
<dbReference type="WBParaSite" id="SPAL_0000971500.1">
    <property type="protein sequence ID" value="SPAL_0000971500.1"/>
    <property type="gene ID" value="SPAL_0000971500"/>
</dbReference>
<protein>
    <submittedName>
        <fullName evidence="2">NTR domain-containing protein</fullName>
    </submittedName>
</protein>
<proteinExistence type="predicted"/>
<keyword evidence="1" id="KW-1185">Reference proteome</keyword>
<evidence type="ECO:0000313" key="2">
    <source>
        <dbReference type="WBParaSite" id="SPAL_0000971500.1"/>
    </source>
</evidence>
<name>A0A0N5BV49_STREA</name>